<dbReference type="EMBL" id="JANPWB010000010">
    <property type="protein sequence ID" value="KAJ1136616.1"/>
    <property type="molecule type" value="Genomic_DNA"/>
</dbReference>
<protein>
    <submittedName>
        <fullName evidence="1">Uncharacterized protein</fullName>
    </submittedName>
</protein>
<sequence>MPACLPLSLRLADLSEIRSANQGRSDTPRITETPKLKCKRVSERTGSIVHNLVNSVEKKIRTCAYLFDAAAKKEEEL</sequence>
<dbReference type="Proteomes" id="UP001066276">
    <property type="component" value="Chromosome 6"/>
</dbReference>
<keyword evidence="2" id="KW-1185">Reference proteome</keyword>
<dbReference type="AlphaFoldDB" id="A0AAV7QB26"/>
<organism evidence="1 2">
    <name type="scientific">Pleurodeles waltl</name>
    <name type="common">Iberian ribbed newt</name>
    <dbReference type="NCBI Taxonomy" id="8319"/>
    <lineage>
        <taxon>Eukaryota</taxon>
        <taxon>Metazoa</taxon>
        <taxon>Chordata</taxon>
        <taxon>Craniata</taxon>
        <taxon>Vertebrata</taxon>
        <taxon>Euteleostomi</taxon>
        <taxon>Amphibia</taxon>
        <taxon>Batrachia</taxon>
        <taxon>Caudata</taxon>
        <taxon>Salamandroidea</taxon>
        <taxon>Salamandridae</taxon>
        <taxon>Pleurodelinae</taxon>
        <taxon>Pleurodeles</taxon>
    </lineage>
</organism>
<evidence type="ECO:0000313" key="1">
    <source>
        <dbReference type="EMBL" id="KAJ1136616.1"/>
    </source>
</evidence>
<reference evidence="1" key="1">
    <citation type="journal article" date="2022" name="bioRxiv">
        <title>Sequencing and chromosome-scale assembly of the giantPleurodeles waltlgenome.</title>
        <authorList>
            <person name="Brown T."/>
            <person name="Elewa A."/>
            <person name="Iarovenko S."/>
            <person name="Subramanian E."/>
            <person name="Araus A.J."/>
            <person name="Petzold A."/>
            <person name="Susuki M."/>
            <person name="Suzuki K.-i.T."/>
            <person name="Hayashi T."/>
            <person name="Toyoda A."/>
            <person name="Oliveira C."/>
            <person name="Osipova E."/>
            <person name="Leigh N.D."/>
            <person name="Simon A."/>
            <person name="Yun M.H."/>
        </authorList>
    </citation>
    <scope>NUCLEOTIDE SEQUENCE</scope>
    <source>
        <strain evidence="1">20211129_DDA</strain>
        <tissue evidence="1">Liver</tissue>
    </source>
</reference>
<name>A0AAV7QB26_PLEWA</name>
<comment type="caution">
    <text evidence="1">The sequence shown here is derived from an EMBL/GenBank/DDBJ whole genome shotgun (WGS) entry which is preliminary data.</text>
</comment>
<evidence type="ECO:0000313" key="2">
    <source>
        <dbReference type="Proteomes" id="UP001066276"/>
    </source>
</evidence>
<proteinExistence type="predicted"/>
<accession>A0AAV7QB26</accession>
<gene>
    <name evidence="1" type="ORF">NDU88_003031</name>
</gene>